<dbReference type="PANTHER" id="PTHR39418">
    <property type="entry name" value="DEHYDROGENASE-RELATED"/>
    <property type="match status" value="1"/>
</dbReference>
<organism evidence="2 4">
    <name type="scientific">Methanohalophilus euhalobius</name>
    <dbReference type="NCBI Taxonomy" id="51203"/>
    <lineage>
        <taxon>Archaea</taxon>
        <taxon>Methanobacteriati</taxon>
        <taxon>Methanobacteriota</taxon>
        <taxon>Stenosarchaea group</taxon>
        <taxon>Methanomicrobia</taxon>
        <taxon>Methanosarcinales</taxon>
        <taxon>Methanosarcinaceae</taxon>
        <taxon>Methanohalophilus</taxon>
    </lineage>
</organism>
<reference evidence="3 5" key="3">
    <citation type="submission" date="2019-03" db="EMBL/GenBank/DDBJ databases">
        <title>Subsurface microbial communities from deep shales in Ohio and West Virginia, USA.</title>
        <authorList>
            <person name="Wrighton K."/>
        </authorList>
    </citation>
    <scope>NUCLEOTIDE SEQUENCE [LARGE SCALE GENOMIC DNA]</scope>
    <source>
        <strain evidence="3 5">WG1_MB</strain>
    </source>
</reference>
<dbReference type="Pfam" id="PF02663">
    <property type="entry name" value="FmdE"/>
    <property type="match status" value="1"/>
</dbReference>
<dbReference type="EMBL" id="SMMS01000001">
    <property type="protein sequence ID" value="TCL12778.1"/>
    <property type="molecule type" value="Genomic_DNA"/>
</dbReference>
<keyword evidence="4" id="KW-1185">Reference proteome</keyword>
<proteinExistence type="predicted"/>
<name>A0A285F0D7_9EURY</name>
<dbReference type="PANTHER" id="PTHR39418:SF1">
    <property type="entry name" value="DEHYDROGENASE"/>
    <property type="match status" value="1"/>
</dbReference>
<dbReference type="SUPFAM" id="SSF143555">
    <property type="entry name" value="FwdE-like"/>
    <property type="match status" value="1"/>
</dbReference>
<evidence type="ECO:0000313" key="3">
    <source>
        <dbReference type="EMBL" id="TCL12778.1"/>
    </source>
</evidence>
<dbReference type="EMBL" id="OBDR01000002">
    <property type="protein sequence ID" value="SNY03631.1"/>
    <property type="molecule type" value="Genomic_DNA"/>
</dbReference>
<dbReference type="InterPro" id="IPR053194">
    <property type="entry name" value="tRNA_methyltr_O"/>
</dbReference>
<evidence type="ECO:0000259" key="1">
    <source>
        <dbReference type="Pfam" id="PF02663"/>
    </source>
</evidence>
<sequence>METMDEILEKIKVEYPELFTQVEKVVPFHGFLSSGALIGIHMLNIAKRVLDVKEGERIYVQSETYNCIPDPFQILESATTGNKRLRVHDTGKMAVIVNKQAPSGIASVKGVRIYLDPEKTKDYPKLHAWYMNTKKLRHEEVVPVLLEAGENVYSCEMVDIDVPVKKKKTIKLCQKCNESFIQRNNEVLCDACNDSQTETIQYE</sequence>
<dbReference type="InterPro" id="IPR003814">
    <property type="entry name" value="FmdEsu_dom"/>
</dbReference>
<evidence type="ECO:0000313" key="4">
    <source>
        <dbReference type="Proteomes" id="UP000217726"/>
    </source>
</evidence>
<dbReference type="Gene3D" id="3.30.1330.130">
    <property type="match status" value="1"/>
</dbReference>
<evidence type="ECO:0000313" key="2">
    <source>
        <dbReference type="EMBL" id="SNY03631.1"/>
    </source>
</evidence>
<accession>A0A285F0D7</accession>
<reference evidence="4" key="2">
    <citation type="submission" date="2017-09" db="EMBL/GenBank/DDBJ databases">
        <authorList>
            <person name="Varghese N."/>
            <person name="Submissions S."/>
        </authorList>
    </citation>
    <scope>NUCLEOTIDE SEQUENCE [LARGE SCALE GENOMIC DNA]</scope>
    <source>
        <strain evidence="4">WG-1MB</strain>
    </source>
</reference>
<gene>
    <name evidence="3" type="ORF">C7960_2053</name>
    <name evidence="2" type="ORF">SAMN06295989_102108</name>
</gene>
<feature type="domain" description="Formylmethanofuran dehydrogenase subunit E" evidence="1">
    <location>
        <begin position="28"/>
        <end position="156"/>
    </location>
</feature>
<reference evidence="2" key="1">
    <citation type="submission" date="2017-09" db="EMBL/GenBank/DDBJ databases">
        <authorList>
            <person name="Ehlers B."/>
            <person name="Leendertz F.H."/>
        </authorList>
    </citation>
    <scope>NUCLEOTIDE SEQUENCE [LARGE SCALE GENOMIC DNA]</scope>
    <source>
        <strain evidence="2">WG-1MB</strain>
    </source>
</reference>
<dbReference type="Proteomes" id="UP000295404">
    <property type="component" value="Unassembled WGS sequence"/>
</dbReference>
<dbReference type="Proteomes" id="UP000217726">
    <property type="component" value="Unassembled WGS sequence"/>
</dbReference>
<protein>
    <submittedName>
        <fullName evidence="3">Formylmethanofuran dehydrogenase subunit E</fullName>
    </submittedName>
    <submittedName>
        <fullName evidence="2">Formylmethanofuran dehydrogenase, subunit E</fullName>
    </submittedName>
</protein>
<dbReference type="RefSeq" id="WP_096711710.1">
    <property type="nucleotide sequence ID" value="NZ_OBDR01000002.1"/>
</dbReference>
<dbReference type="AlphaFoldDB" id="A0A285F0D7"/>
<dbReference type="OrthoDB" id="147457at2157"/>
<evidence type="ECO:0000313" key="5">
    <source>
        <dbReference type="Proteomes" id="UP000295404"/>
    </source>
</evidence>